<dbReference type="EMBL" id="FQZK01000003">
    <property type="protein sequence ID" value="SHJ11003.1"/>
    <property type="molecule type" value="Genomic_DNA"/>
</dbReference>
<keyword evidence="2" id="KW-1185">Reference proteome</keyword>
<dbReference type="STRING" id="758803.SAMN05421803_103459"/>
<sequence length="103" mass="11477">MDTQEQQRIHPETKFAPDAEISLLAMLSACRRRGLRAERDPGVDDGVVVSHTSHEPRVVTLRLMSNRWYRPASDQGDQSLNVGARGTEDMIARHLVTELTGAP</sequence>
<organism evidence="1 2">
    <name type="scientific">Nocardiopsis flavescens</name>
    <dbReference type="NCBI Taxonomy" id="758803"/>
    <lineage>
        <taxon>Bacteria</taxon>
        <taxon>Bacillati</taxon>
        <taxon>Actinomycetota</taxon>
        <taxon>Actinomycetes</taxon>
        <taxon>Streptosporangiales</taxon>
        <taxon>Nocardiopsidaceae</taxon>
        <taxon>Nocardiopsis</taxon>
    </lineage>
</organism>
<evidence type="ECO:0000313" key="2">
    <source>
        <dbReference type="Proteomes" id="UP000184452"/>
    </source>
</evidence>
<gene>
    <name evidence="1" type="ORF">SAMN05421803_103459</name>
</gene>
<evidence type="ECO:0000313" key="1">
    <source>
        <dbReference type="EMBL" id="SHJ11003.1"/>
    </source>
</evidence>
<dbReference type="AlphaFoldDB" id="A0A1M6GM42"/>
<accession>A0A1M6GM42</accession>
<dbReference type="RefSeq" id="WP_143173301.1">
    <property type="nucleotide sequence ID" value="NZ_FQZK01000003.1"/>
</dbReference>
<dbReference type="Proteomes" id="UP000184452">
    <property type="component" value="Unassembled WGS sequence"/>
</dbReference>
<proteinExistence type="predicted"/>
<name>A0A1M6GM42_9ACTN</name>
<reference evidence="1 2" key="1">
    <citation type="submission" date="2016-11" db="EMBL/GenBank/DDBJ databases">
        <authorList>
            <person name="Jaros S."/>
            <person name="Januszkiewicz K."/>
            <person name="Wedrychowicz H."/>
        </authorList>
    </citation>
    <scope>NUCLEOTIDE SEQUENCE [LARGE SCALE GENOMIC DNA]</scope>
    <source>
        <strain evidence="1 2">CGMCC 4.5723</strain>
    </source>
</reference>
<protein>
    <submittedName>
        <fullName evidence="1">Uncharacterized protein</fullName>
    </submittedName>
</protein>